<dbReference type="RefSeq" id="WP_146683176.1">
    <property type="nucleotide sequence ID" value="NZ_CP019646.1"/>
</dbReference>
<evidence type="ECO:0000313" key="4">
    <source>
        <dbReference type="Proteomes" id="UP000188181"/>
    </source>
</evidence>
<dbReference type="OrthoDB" id="9776544at2"/>
<dbReference type="KEGG" id="pbas:SMSP2_01313"/>
<sequence length="339" mass="37791">MRDEHLKFVSIGGFGHAVFVFDEILNKSQYELCGIAPAFENEDISHCLNHRVCKNVKKFEDYSEMIGIVRPDVVIISTRLDRIADLIIYAAENGCHIITEKPLALSLEKLEKVNLAVKNNNVKLAAMLTMRSEPCFIAAKHAFETGEIGRAALVNARKSYRFGDRPEWFGDIKQYGGTLGWIGIHAFDMIDFITGEKIVEVAAMKGNFCHQHRPACEDNCVVIFKFDNGGHGSVSVDLLRPDVTEVHGDDWIRIAGTKGIIEARASDRTCSIISQKKGQRAIKLPAASEIYTEFFESTIINGAVSALSEADPFMFTKVCLMCEKSCEKSMFLKINNEVS</sequence>
<dbReference type="EMBL" id="CP019646">
    <property type="protein sequence ID" value="AQQ70949.1"/>
    <property type="molecule type" value="Genomic_DNA"/>
</dbReference>
<dbReference type="GO" id="GO:0050112">
    <property type="term" value="F:inositol 2-dehydrogenase (NAD+) activity"/>
    <property type="evidence" value="ECO:0007669"/>
    <property type="project" value="UniProtKB-EC"/>
</dbReference>
<name>A0A1Q2ME72_9BACT</name>
<dbReference type="Gene3D" id="3.30.360.10">
    <property type="entry name" value="Dihydrodipicolinate Reductase, domain 2"/>
    <property type="match status" value="1"/>
</dbReference>
<keyword evidence="3" id="KW-0560">Oxidoreductase</keyword>
<dbReference type="InterPro" id="IPR000683">
    <property type="entry name" value="Gfo/Idh/MocA-like_OxRdtase_N"/>
</dbReference>
<protein>
    <submittedName>
        <fullName evidence="3">Inositol 2-dehydrogenase</fullName>
        <ecNumber evidence="3">1.1.1.18</ecNumber>
    </submittedName>
</protein>
<dbReference type="PANTHER" id="PTHR42840:SF4">
    <property type="entry name" value="GFO_IDH_MOCA FAMILY OXIDOREDUCTASE"/>
    <property type="match status" value="1"/>
</dbReference>
<evidence type="ECO:0000259" key="2">
    <source>
        <dbReference type="Pfam" id="PF22725"/>
    </source>
</evidence>
<dbReference type="Pfam" id="PF22725">
    <property type="entry name" value="GFO_IDH_MocA_C3"/>
    <property type="match status" value="1"/>
</dbReference>
<feature type="domain" description="Gfo/Idh/MocA-like oxidoreductase N-terminal" evidence="1">
    <location>
        <begin position="55"/>
        <end position="124"/>
    </location>
</feature>
<dbReference type="GO" id="GO:0000166">
    <property type="term" value="F:nucleotide binding"/>
    <property type="evidence" value="ECO:0007669"/>
    <property type="project" value="InterPro"/>
</dbReference>
<accession>A0A1Q2ME72</accession>
<dbReference type="Proteomes" id="UP000188181">
    <property type="component" value="Chromosome"/>
</dbReference>
<organism evidence="3 4">
    <name type="scientific">Limihaloglobus sulfuriphilus</name>
    <dbReference type="NCBI Taxonomy" id="1851148"/>
    <lineage>
        <taxon>Bacteria</taxon>
        <taxon>Pseudomonadati</taxon>
        <taxon>Planctomycetota</taxon>
        <taxon>Phycisphaerae</taxon>
        <taxon>Sedimentisphaerales</taxon>
        <taxon>Sedimentisphaeraceae</taxon>
        <taxon>Limihaloglobus</taxon>
    </lineage>
</organism>
<dbReference type="STRING" id="1851148.SMSP2_01313"/>
<reference evidence="4" key="1">
    <citation type="submission" date="2017-02" db="EMBL/GenBank/DDBJ databases">
        <title>Comparative genomics and description of representatives of a novel lineage of planctomycetes thriving in anoxic sediments.</title>
        <authorList>
            <person name="Spring S."/>
            <person name="Bunk B."/>
            <person name="Sproer C."/>
        </authorList>
    </citation>
    <scope>NUCLEOTIDE SEQUENCE [LARGE SCALE GENOMIC DNA]</scope>
    <source>
        <strain evidence="4">SM-Chi-D1</strain>
    </source>
</reference>
<dbReference type="InterPro" id="IPR036291">
    <property type="entry name" value="NAD(P)-bd_dom_sf"/>
</dbReference>
<dbReference type="EC" id="1.1.1.18" evidence="3"/>
<evidence type="ECO:0000313" key="3">
    <source>
        <dbReference type="EMBL" id="AQQ70949.1"/>
    </source>
</evidence>
<feature type="domain" description="GFO/IDH/MocA-like oxidoreductase" evidence="2">
    <location>
        <begin position="137"/>
        <end position="262"/>
    </location>
</feature>
<proteinExistence type="predicted"/>
<dbReference type="Pfam" id="PF01408">
    <property type="entry name" value="GFO_IDH_MocA"/>
    <property type="match status" value="1"/>
</dbReference>
<dbReference type="Gene3D" id="3.40.50.720">
    <property type="entry name" value="NAD(P)-binding Rossmann-like Domain"/>
    <property type="match status" value="1"/>
</dbReference>
<dbReference type="SUPFAM" id="SSF51735">
    <property type="entry name" value="NAD(P)-binding Rossmann-fold domains"/>
    <property type="match status" value="1"/>
</dbReference>
<dbReference type="AlphaFoldDB" id="A0A1Q2ME72"/>
<dbReference type="SUPFAM" id="SSF55347">
    <property type="entry name" value="Glyceraldehyde-3-phosphate dehydrogenase-like, C-terminal domain"/>
    <property type="match status" value="1"/>
</dbReference>
<dbReference type="InterPro" id="IPR055170">
    <property type="entry name" value="GFO_IDH_MocA-like_dom"/>
</dbReference>
<dbReference type="PANTHER" id="PTHR42840">
    <property type="entry name" value="NAD(P)-BINDING ROSSMANN-FOLD SUPERFAMILY PROTEIN-RELATED"/>
    <property type="match status" value="1"/>
</dbReference>
<keyword evidence="4" id="KW-1185">Reference proteome</keyword>
<gene>
    <name evidence="3" type="primary">idhA</name>
    <name evidence="3" type="ORF">SMSP2_01313</name>
</gene>
<evidence type="ECO:0000259" key="1">
    <source>
        <dbReference type="Pfam" id="PF01408"/>
    </source>
</evidence>